<reference evidence="3" key="1">
    <citation type="submission" date="2016-10" db="EMBL/GenBank/DDBJ databases">
        <authorList>
            <person name="Varghese N."/>
            <person name="Submissions S."/>
        </authorList>
    </citation>
    <scope>NUCLEOTIDE SEQUENCE [LARGE SCALE GENOMIC DNA]</scope>
    <source>
        <strain evidence="3">CGMCC 1.6474</strain>
    </source>
</reference>
<dbReference type="InterPro" id="IPR000014">
    <property type="entry name" value="PAS"/>
</dbReference>
<dbReference type="PRINTS" id="PR01590">
    <property type="entry name" value="HTHFIS"/>
</dbReference>
<dbReference type="EMBL" id="FOSV01000012">
    <property type="protein sequence ID" value="SFL30253.1"/>
    <property type="molecule type" value="Genomic_DNA"/>
</dbReference>
<dbReference type="InterPro" id="IPR009057">
    <property type="entry name" value="Homeodomain-like_sf"/>
</dbReference>
<dbReference type="NCBIfam" id="TIGR02040">
    <property type="entry name" value="PpsR-CrtJ"/>
    <property type="match status" value="1"/>
</dbReference>
<dbReference type="SUPFAM" id="SSF46689">
    <property type="entry name" value="Homeodomain-like"/>
    <property type="match status" value="1"/>
</dbReference>
<evidence type="ECO:0000313" key="2">
    <source>
        <dbReference type="EMBL" id="SFL30253.1"/>
    </source>
</evidence>
<dbReference type="SUPFAM" id="SSF55785">
    <property type="entry name" value="PYP-like sensor domain (PAS domain)"/>
    <property type="match status" value="2"/>
</dbReference>
<dbReference type="InterPro" id="IPR002197">
    <property type="entry name" value="HTH_Fis"/>
</dbReference>
<dbReference type="GO" id="GO:0043565">
    <property type="term" value="F:sequence-specific DNA binding"/>
    <property type="evidence" value="ECO:0007669"/>
    <property type="project" value="InterPro"/>
</dbReference>
<dbReference type="Gene3D" id="3.30.450.20">
    <property type="entry name" value="PAS domain"/>
    <property type="match status" value="3"/>
</dbReference>
<gene>
    <name evidence="2" type="ORF">SAMN04488125_112101</name>
</gene>
<dbReference type="STRING" id="414703.SAMN04488125_112101"/>
<organism evidence="2 3">
    <name type="scientific">Methylorubrum salsuginis</name>
    <dbReference type="NCBI Taxonomy" id="414703"/>
    <lineage>
        <taxon>Bacteria</taxon>
        <taxon>Pseudomonadati</taxon>
        <taxon>Pseudomonadota</taxon>
        <taxon>Alphaproteobacteria</taxon>
        <taxon>Hyphomicrobiales</taxon>
        <taxon>Methylobacteriaceae</taxon>
        <taxon>Methylorubrum</taxon>
    </lineage>
</organism>
<sequence length="488" mass="52630">MILSSLASHPPQRPSPALQQAAGLLDSEAAGLLLAATSDISLIVGEDGVIQETAAGALDLESEDIASWRGRPWVDTVTVESRPKIDALLRDAAAGTMTRWRQVNHPSRNGPDVPIRYAGLRPRQGGPIIVVGQDLRALAGLQRRLADTQQALERDYDRLRAAETRYKLLFQLSGEPVLVADAGTRRVTEANPAAARLLGRPQKRILGQDVADLFEVSTTRDIAVLFAGLRNAGQAADLVVRLSGGRGEARLSASLFRGEGSTSILLRLSPLASAQAGQHAVDGGALDVIRRMPEAFVVTDPGRRILTANTAFLDLVQLATEEQVRGQTIDRWLGREETEALALFATLREHGSVRHFSTVMRGQYGSVEDVEVAAVSAPTAEQPCLGFTIRATPRRAAPVHAGGHDLPRSVEQMTELVGRVSMKALVRETTDLIEKLCIEAALRITRDNRASAAEMLGLSRQGLYAKMRRYGIGDLDAGDPELTADREP</sequence>
<protein>
    <submittedName>
        <fullName evidence="2">Transcriptional regulator PpsR</fullName>
    </submittedName>
</protein>
<dbReference type="InterPro" id="IPR035965">
    <property type="entry name" value="PAS-like_dom_sf"/>
</dbReference>
<keyword evidence="3" id="KW-1185">Reference proteome</keyword>
<accession>A0A1I4GL98</accession>
<dbReference type="Gene3D" id="1.20.5.430">
    <property type="match status" value="1"/>
</dbReference>
<dbReference type="CDD" id="cd00130">
    <property type="entry name" value="PAS"/>
    <property type="match status" value="2"/>
</dbReference>
<evidence type="ECO:0000313" key="3">
    <source>
        <dbReference type="Proteomes" id="UP000198804"/>
    </source>
</evidence>
<dbReference type="Pfam" id="PF02954">
    <property type="entry name" value="HTH_8"/>
    <property type="match status" value="1"/>
</dbReference>
<feature type="domain" description="PAS" evidence="1">
    <location>
        <begin position="162"/>
        <end position="236"/>
    </location>
</feature>
<evidence type="ECO:0000259" key="1">
    <source>
        <dbReference type="PROSITE" id="PS50112"/>
    </source>
</evidence>
<dbReference type="AlphaFoldDB" id="A0A1I4GL98"/>
<name>A0A1I4GL98_9HYPH</name>
<dbReference type="SMART" id="SM00091">
    <property type="entry name" value="PAS"/>
    <property type="match status" value="3"/>
</dbReference>
<dbReference type="InterPro" id="IPR011785">
    <property type="entry name" value="Tscrpt_reg_PpsR-CrtJ"/>
</dbReference>
<dbReference type="Pfam" id="PF13188">
    <property type="entry name" value="PAS_8"/>
    <property type="match status" value="2"/>
</dbReference>
<dbReference type="PROSITE" id="PS50112">
    <property type="entry name" value="PAS"/>
    <property type="match status" value="1"/>
</dbReference>
<dbReference type="Proteomes" id="UP000198804">
    <property type="component" value="Unassembled WGS sequence"/>
</dbReference>
<dbReference type="Gene3D" id="1.10.10.60">
    <property type="entry name" value="Homeodomain-like"/>
    <property type="match status" value="1"/>
</dbReference>
<proteinExistence type="predicted"/>